<accession>A0A4R4YYA0</accession>
<protein>
    <recommendedName>
        <fullName evidence="3">DUF4440 domain-containing protein</fullName>
    </recommendedName>
</protein>
<dbReference type="RefSeq" id="WP_132173811.1">
    <property type="nucleotide sequence ID" value="NZ_SMKX01000121.1"/>
</dbReference>
<evidence type="ECO:0008006" key="3">
    <source>
        <dbReference type="Google" id="ProtNLM"/>
    </source>
</evidence>
<dbReference type="Gene3D" id="3.10.450.50">
    <property type="match status" value="1"/>
</dbReference>
<dbReference type="OrthoDB" id="4570375at2"/>
<dbReference type="AlphaFoldDB" id="A0A4R4YYA0"/>
<reference evidence="1 2" key="1">
    <citation type="submission" date="2019-03" db="EMBL/GenBank/DDBJ databases">
        <title>Draft genome sequences of novel Actinobacteria.</title>
        <authorList>
            <person name="Sahin N."/>
            <person name="Ay H."/>
            <person name="Saygin H."/>
        </authorList>
    </citation>
    <scope>NUCLEOTIDE SEQUENCE [LARGE SCALE GENOMIC DNA]</scope>
    <source>
        <strain evidence="1 2">JCM 13523</strain>
    </source>
</reference>
<keyword evidence="2" id="KW-1185">Reference proteome</keyword>
<dbReference type="Proteomes" id="UP000295124">
    <property type="component" value="Unassembled WGS sequence"/>
</dbReference>
<comment type="caution">
    <text evidence="1">The sequence shown here is derived from an EMBL/GenBank/DDBJ whole genome shotgun (WGS) entry which is preliminary data.</text>
</comment>
<organism evidence="1 2">
    <name type="scientific">Kribbella antibiotica</name>
    <dbReference type="NCBI Taxonomy" id="190195"/>
    <lineage>
        <taxon>Bacteria</taxon>
        <taxon>Bacillati</taxon>
        <taxon>Actinomycetota</taxon>
        <taxon>Actinomycetes</taxon>
        <taxon>Propionibacteriales</taxon>
        <taxon>Kribbellaceae</taxon>
        <taxon>Kribbella</taxon>
    </lineage>
</organism>
<name>A0A4R4YYA0_9ACTN</name>
<evidence type="ECO:0000313" key="1">
    <source>
        <dbReference type="EMBL" id="TDD50491.1"/>
    </source>
</evidence>
<gene>
    <name evidence="1" type="ORF">E1263_31015</name>
</gene>
<sequence length="119" mass="12801">MDTLYDAVAHHHDTLAAWLGGQGGPEVLDHFRAAHHPDFALITIDGTKLALDDLMTALGTAHNAAPGLTITIDQFELITQSGDTAVCRFLEQHSTGTTRWTTAVLTGPQWLSVQETAVL</sequence>
<dbReference type="EMBL" id="SMKX01000121">
    <property type="protein sequence ID" value="TDD50491.1"/>
    <property type="molecule type" value="Genomic_DNA"/>
</dbReference>
<evidence type="ECO:0000313" key="2">
    <source>
        <dbReference type="Proteomes" id="UP000295124"/>
    </source>
</evidence>
<dbReference type="SUPFAM" id="SSF54427">
    <property type="entry name" value="NTF2-like"/>
    <property type="match status" value="1"/>
</dbReference>
<dbReference type="InterPro" id="IPR032710">
    <property type="entry name" value="NTF2-like_dom_sf"/>
</dbReference>
<proteinExistence type="predicted"/>